<gene>
    <name evidence="1" type="ORF">FYJ69_03645</name>
</gene>
<reference evidence="1 2" key="1">
    <citation type="submission" date="2019-08" db="EMBL/GenBank/DDBJ databases">
        <title>In-depth cultivation of the pig gut microbiome towards novel bacterial diversity and tailored functional studies.</title>
        <authorList>
            <person name="Wylensek D."/>
            <person name="Hitch T.C.A."/>
            <person name="Clavel T."/>
        </authorList>
    </citation>
    <scope>NUCLEOTIDE SEQUENCE [LARGE SCALE GENOMIC DNA]</scope>
    <source>
        <strain evidence="1 2">WB01_CNA04</strain>
    </source>
</reference>
<protein>
    <submittedName>
        <fullName evidence="1">Helix-turn-helix domain-containing protein</fullName>
    </submittedName>
</protein>
<accession>A0A6N7X8W4</accession>
<sequence>MSKEIVQREGGDVMGELGTADAARAMDEFLLAVINAASAARRRMAGGRAAATAPAEDFLSMAVAAGLPLRGYYTVAEVSEATGIPKSTLYTAHREGLIEWRTPRGFERGAIVRPEDVDAYLGVRAS</sequence>
<name>A0A6N7X8W4_9ACTN</name>
<organism evidence="1 2">
    <name type="scientific">Parafannyhessea umbonata</name>
    <dbReference type="NCBI Taxonomy" id="604330"/>
    <lineage>
        <taxon>Bacteria</taxon>
        <taxon>Bacillati</taxon>
        <taxon>Actinomycetota</taxon>
        <taxon>Coriobacteriia</taxon>
        <taxon>Coriobacteriales</taxon>
        <taxon>Atopobiaceae</taxon>
        <taxon>Parafannyhessea</taxon>
    </lineage>
</organism>
<dbReference type="EMBL" id="VUND01000001">
    <property type="protein sequence ID" value="MST60013.1"/>
    <property type="molecule type" value="Genomic_DNA"/>
</dbReference>
<proteinExistence type="predicted"/>
<evidence type="ECO:0000313" key="2">
    <source>
        <dbReference type="Proteomes" id="UP000434342"/>
    </source>
</evidence>
<evidence type="ECO:0000313" key="1">
    <source>
        <dbReference type="EMBL" id="MST60013.1"/>
    </source>
</evidence>
<comment type="caution">
    <text evidence="1">The sequence shown here is derived from an EMBL/GenBank/DDBJ whole genome shotgun (WGS) entry which is preliminary data.</text>
</comment>
<dbReference type="AlphaFoldDB" id="A0A6N7X8W4"/>
<dbReference type="RefSeq" id="WP_154540077.1">
    <property type="nucleotide sequence ID" value="NZ_VUND01000001.1"/>
</dbReference>
<dbReference type="Proteomes" id="UP000434342">
    <property type="component" value="Unassembled WGS sequence"/>
</dbReference>